<dbReference type="KEGG" id="npz:ACX27_21215"/>
<accession>A0A0M3V6Z2</accession>
<name>A0A0M3V6Z2_9NOSO</name>
<evidence type="ECO:0000256" key="1">
    <source>
        <dbReference type="SAM" id="SignalP"/>
    </source>
</evidence>
<gene>
    <name evidence="2" type="ORF">ACX27_21215</name>
</gene>
<feature type="signal peptide" evidence="1">
    <location>
        <begin position="1"/>
        <end position="29"/>
    </location>
</feature>
<dbReference type="PATRIC" id="fig|224013.5.peg.5089"/>
<sequence length="176" mass="19433">MKNSNKFNFITLAALSSLAVVLAMTPANALPGQNINTVIKWAKTKTQLPRLTYSSEAHGYSGNKGNLYFYVDVPAENGIVTKEGITISGDSSIKFTSKNAKVVRLVQSIYNANIANDFSQSRRVTKVGRDHYYRGQKYAYIVAEVQGGSAFQIIQLNQLQAEINSAKYCQTHQCDL</sequence>
<dbReference type="EMBL" id="CP012036">
    <property type="protein sequence ID" value="ALF56493.1"/>
    <property type="molecule type" value="Genomic_DNA"/>
</dbReference>
<protein>
    <submittedName>
        <fullName evidence="2">Uncharacterized protein</fullName>
    </submittedName>
</protein>
<organism evidence="2 3">
    <name type="scientific">Nostoc piscinale CENA21</name>
    <dbReference type="NCBI Taxonomy" id="224013"/>
    <lineage>
        <taxon>Bacteria</taxon>
        <taxon>Bacillati</taxon>
        <taxon>Cyanobacteriota</taxon>
        <taxon>Cyanophyceae</taxon>
        <taxon>Nostocales</taxon>
        <taxon>Nostocaceae</taxon>
        <taxon>Nostoc</taxon>
    </lineage>
</organism>
<keyword evidence="3" id="KW-1185">Reference proteome</keyword>
<reference evidence="3" key="1">
    <citation type="submission" date="2015-07" db="EMBL/GenBank/DDBJ databases">
        <title>Genome Of Nitrogen-Fixing Cyanobacterium Nostoc piscinale CENA21 From Solimoes/Amazon River Floodplain Sediments And Comparative Genomics To Uncover Biosynthetic Natural Products Potential.</title>
        <authorList>
            <person name="Leao T.F."/>
            <person name="Leao P.N."/>
            <person name="Guimaraes P.I."/>
            <person name="de Melo A.G.C."/>
            <person name="Ramos R.T.J."/>
            <person name="Silva A."/>
            <person name="Fiore M.F."/>
            <person name="Schneider M.P.C."/>
        </authorList>
    </citation>
    <scope>NUCLEOTIDE SEQUENCE [LARGE SCALE GENOMIC DNA]</scope>
    <source>
        <strain evidence="3">CENA21</strain>
    </source>
</reference>
<feature type="chain" id="PRO_5005790845" evidence="1">
    <location>
        <begin position="30"/>
        <end position="176"/>
    </location>
</feature>
<reference evidence="2 3" key="2">
    <citation type="journal article" date="2016" name="Genome Announc.">
        <title>Draft Genome Sequence of the N2-Fixing Cyanobacterium Nostoc piscinale CENA21, Isolated from the Brazilian Amazon Floodplain.</title>
        <authorList>
            <person name="Leao T."/>
            <person name="Guimaraes P.I."/>
            <person name="de Melo A.G."/>
            <person name="Ramos R.T."/>
            <person name="Leao P.N."/>
            <person name="Silva A."/>
            <person name="Fiore M.F."/>
            <person name="Schneider M.P."/>
        </authorList>
    </citation>
    <scope>NUCLEOTIDE SEQUENCE [LARGE SCALE GENOMIC DNA]</scope>
    <source>
        <strain evidence="2 3">CENA21</strain>
    </source>
</reference>
<keyword evidence="1" id="KW-0732">Signal</keyword>
<dbReference type="OrthoDB" id="483838at2"/>
<dbReference type="AlphaFoldDB" id="A0A0M3V6Z2"/>
<proteinExistence type="predicted"/>
<evidence type="ECO:0000313" key="3">
    <source>
        <dbReference type="Proteomes" id="UP000062645"/>
    </source>
</evidence>
<dbReference type="Proteomes" id="UP000062645">
    <property type="component" value="Chromosome"/>
</dbReference>
<evidence type="ECO:0000313" key="2">
    <source>
        <dbReference type="EMBL" id="ALF56493.1"/>
    </source>
</evidence>